<protein>
    <submittedName>
        <fullName evidence="1">Uncharacterized protein</fullName>
    </submittedName>
</protein>
<dbReference type="Proteomes" id="UP000809529">
    <property type="component" value="Unassembled WGS sequence"/>
</dbReference>
<reference evidence="1 2" key="1">
    <citation type="submission" date="2020-01" db="EMBL/GenBank/DDBJ databases">
        <title>Comparative genomics of meat spoilage bacteria.</title>
        <authorList>
            <person name="Hilgarth M."/>
            <person name="Vogel R.F."/>
        </authorList>
    </citation>
    <scope>NUCLEOTIDE SEQUENCE [LARGE SCALE GENOMIC DNA]</scope>
    <source>
        <strain evidence="1 2">TMW2.2077</strain>
    </source>
</reference>
<name>A0ABS1ZKB6_9PSED</name>
<sequence>MKNNEREIKLLEEIVAHIESVPYNPPLCAKYIYAKHLDECVYEFEDERLNEIFDVLGGMSAGEEFFYSKEEVLTMLNDHLDTLNVNACK</sequence>
<organism evidence="1 2">
    <name type="scientific">Pseudomonas weihenstephanensis</name>
    <dbReference type="NCBI Taxonomy" id="1608994"/>
    <lineage>
        <taxon>Bacteria</taxon>
        <taxon>Pseudomonadati</taxon>
        <taxon>Pseudomonadota</taxon>
        <taxon>Gammaproteobacteria</taxon>
        <taxon>Pseudomonadales</taxon>
        <taxon>Pseudomonadaceae</taxon>
        <taxon>Pseudomonas</taxon>
    </lineage>
</organism>
<evidence type="ECO:0000313" key="1">
    <source>
        <dbReference type="EMBL" id="MBM1196901.1"/>
    </source>
</evidence>
<comment type="caution">
    <text evidence="1">The sequence shown here is derived from an EMBL/GenBank/DDBJ whole genome shotgun (WGS) entry which is preliminary data.</text>
</comment>
<gene>
    <name evidence="1" type="ORF">GYN02_17170</name>
</gene>
<dbReference type="RefSeq" id="WP_203303419.1">
    <property type="nucleotide sequence ID" value="NZ_JAAEBW010000010.1"/>
</dbReference>
<keyword evidence="2" id="KW-1185">Reference proteome</keyword>
<proteinExistence type="predicted"/>
<evidence type="ECO:0000313" key="2">
    <source>
        <dbReference type="Proteomes" id="UP000809529"/>
    </source>
</evidence>
<accession>A0ABS1ZKB6</accession>
<dbReference type="EMBL" id="JAAEBW010000010">
    <property type="protein sequence ID" value="MBM1196901.1"/>
    <property type="molecule type" value="Genomic_DNA"/>
</dbReference>